<dbReference type="EMBL" id="LJCR01002339">
    <property type="protein sequence ID" value="KPV48873.1"/>
    <property type="molecule type" value="Genomic_DNA"/>
</dbReference>
<dbReference type="Proteomes" id="UP000050509">
    <property type="component" value="Unassembled WGS sequence"/>
</dbReference>
<feature type="non-terminal residue" evidence="2">
    <location>
        <position position="1"/>
    </location>
</feature>
<name>A0A0P9EX36_9CHLR</name>
<keyword evidence="3" id="KW-1185">Reference proteome</keyword>
<dbReference type="InterPro" id="IPR052745">
    <property type="entry name" value="G3P_Oxidase/Oxidoreductase"/>
</dbReference>
<evidence type="ECO:0000313" key="2">
    <source>
        <dbReference type="EMBL" id="KPV48873.1"/>
    </source>
</evidence>
<reference evidence="2 3" key="1">
    <citation type="submission" date="2015-09" db="EMBL/GenBank/DDBJ databases">
        <title>Draft genome sequence of Kouleothrix aurantiaca JCM 19913.</title>
        <authorList>
            <person name="Hemp J."/>
        </authorList>
    </citation>
    <scope>NUCLEOTIDE SEQUENCE [LARGE SCALE GENOMIC DNA]</scope>
    <source>
        <strain evidence="2 3">COM-B</strain>
    </source>
</reference>
<dbReference type="InterPro" id="IPR011990">
    <property type="entry name" value="TPR-like_helical_dom_sf"/>
</dbReference>
<dbReference type="Gene3D" id="1.25.40.10">
    <property type="entry name" value="Tetratricopeptide repeat domain"/>
    <property type="match status" value="1"/>
</dbReference>
<dbReference type="PANTHER" id="PTHR42720:SF1">
    <property type="entry name" value="GLYCEROL 3-PHOSPHATE OXIDASE"/>
    <property type="match status" value="1"/>
</dbReference>
<dbReference type="PANTHER" id="PTHR42720">
    <property type="entry name" value="GLYCEROL-3-PHOSPHATE DEHYDROGENASE"/>
    <property type="match status" value="1"/>
</dbReference>
<proteinExistence type="predicted"/>
<dbReference type="Pfam" id="PF04324">
    <property type="entry name" value="Fer2_BFD"/>
    <property type="match status" value="1"/>
</dbReference>
<protein>
    <recommendedName>
        <fullName evidence="1">BFD-like [2Fe-2S]-binding domain-containing protein</fullName>
    </recommendedName>
</protein>
<dbReference type="SUPFAM" id="SSF48452">
    <property type="entry name" value="TPR-like"/>
    <property type="match status" value="1"/>
</dbReference>
<organism evidence="2 3">
    <name type="scientific">Kouleothrix aurantiaca</name>
    <dbReference type="NCBI Taxonomy" id="186479"/>
    <lineage>
        <taxon>Bacteria</taxon>
        <taxon>Bacillati</taxon>
        <taxon>Chloroflexota</taxon>
        <taxon>Chloroflexia</taxon>
        <taxon>Chloroflexales</taxon>
        <taxon>Roseiflexineae</taxon>
        <taxon>Roseiflexaceae</taxon>
        <taxon>Kouleothrix</taxon>
    </lineage>
</organism>
<accession>A0A0P9EX36</accession>
<feature type="domain" description="BFD-like [2Fe-2S]-binding" evidence="1">
    <location>
        <begin position="202"/>
        <end position="256"/>
    </location>
</feature>
<dbReference type="InterPro" id="IPR041854">
    <property type="entry name" value="BFD-like_2Fe2S-bd_dom_sf"/>
</dbReference>
<evidence type="ECO:0000313" key="3">
    <source>
        <dbReference type="Proteomes" id="UP000050509"/>
    </source>
</evidence>
<dbReference type="AlphaFoldDB" id="A0A0P9EX36"/>
<sequence length="277" mass="28793">GAAYALDTLGMAAHKLGRRAQAREQLDEGLRLLRALGDQMGVALLLTDLATVAVDGGEWVRARQQFWEAIAVSTQVGDRRRIAFCLEGLARALLPEQCDAAAQLLGAAEALREAIGAPLPPSEQAAYAASVVQVRAGCAGKFDANWARGRAAPLRELLATQGLALVPRSTPLPGRTSAPRVATADADAIATLLARDPGYGQIVCQCSQVSAGEVRAAMHGPVPARTLDALKRRLWTMAGPCQGSLCVAPLAQLLAEASGGSIAQVRKHVAGSEIIAG</sequence>
<dbReference type="CDD" id="cd19946">
    <property type="entry name" value="GlpA-like_Fer2_BFD-like"/>
    <property type="match status" value="1"/>
</dbReference>
<dbReference type="Gene3D" id="1.10.10.1100">
    <property type="entry name" value="BFD-like [2Fe-2S]-binding domain"/>
    <property type="match status" value="1"/>
</dbReference>
<gene>
    <name evidence="2" type="ORF">SE17_35725</name>
</gene>
<evidence type="ECO:0000259" key="1">
    <source>
        <dbReference type="Pfam" id="PF04324"/>
    </source>
</evidence>
<comment type="caution">
    <text evidence="2">The sequence shown here is derived from an EMBL/GenBank/DDBJ whole genome shotgun (WGS) entry which is preliminary data.</text>
</comment>
<dbReference type="InterPro" id="IPR007419">
    <property type="entry name" value="BFD-like_2Fe2S-bd_dom"/>
</dbReference>